<keyword evidence="1" id="KW-0472">Membrane</keyword>
<dbReference type="AlphaFoldDB" id="A0A9X3BTS5"/>
<feature type="transmembrane region" description="Helical" evidence="1">
    <location>
        <begin position="610"/>
        <end position="633"/>
    </location>
</feature>
<evidence type="ECO:0000313" key="3">
    <source>
        <dbReference type="EMBL" id="MCV7421460.1"/>
    </source>
</evidence>
<comment type="caution">
    <text evidence="3">The sequence shown here is derived from an EMBL/GenBank/DDBJ whole genome shotgun (WGS) entry which is preliminary data.</text>
</comment>
<reference evidence="3" key="2">
    <citation type="journal article" date="2022" name="BMC Genomics">
        <title>Comparative genome analysis of mycobacteria focusing on tRNA and non-coding RNA.</title>
        <authorList>
            <person name="Behra P.R.K."/>
            <person name="Pettersson B.M.F."/>
            <person name="Ramesh M."/>
            <person name="Das S."/>
            <person name="Dasgupta S."/>
            <person name="Kirsebom L.A."/>
        </authorList>
    </citation>
    <scope>NUCLEOTIDE SEQUENCE</scope>
    <source>
        <strain evidence="3">DSM 44838</strain>
    </source>
</reference>
<proteinExistence type="predicted"/>
<evidence type="ECO:0000313" key="4">
    <source>
        <dbReference type="Proteomes" id="UP001141629"/>
    </source>
</evidence>
<evidence type="ECO:0000256" key="1">
    <source>
        <dbReference type="SAM" id="Phobius"/>
    </source>
</evidence>
<keyword evidence="1" id="KW-0812">Transmembrane</keyword>
<protein>
    <recommendedName>
        <fullName evidence="5">Cellulose synthase subunit</fullName>
    </recommendedName>
</protein>
<evidence type="ECO:0008006" key="5">
    <source>
        <dbReference type="Google" id="ProtNLM"/>
    </source>
</evidence>
<accession>A0A9X3BTS5</accession>
<feature type="chain" id="PRO_5040719195" description="Cellulose synthase subunit" evidence="2">
    <location>
        <begin position="22"/>
        <end position="644"/>
    </location>
</feature>
<organism evidence="3 4">
    <name type="scientific">Mycobacterium yunnanensis</name>
    <dbReference type="NCBI Taxonomy" id="368477"/>
    <lineage>
        <taxon>Bacteria</taxon>
        <taxon>Bacillati</taxon>
        <taxon>Actinomycetota</taxon>
        <taxon>Actinomycetes</taxon>
        <taxon>Mycobacteriales</taxon>
        <taxon>Mycobacteriaceae</taxon>
        <taxon>Mycobacterium</taxon>
    </lineage>
</organism>
<dbReference type="Proteomes" id="UP001141629">
    <property type="component" value="Unassembled WGS sequence"/>
</dbReference>
<feature type="signal peptide" evidence="2">
    <location>
        <begin position="1"/>
        <end position="21"/>
    </location>
</feature>
<reference evidence="3" key="1">
    <citation type="submission" date="2020-07" db="EMBL/GenBank/DDBJ databases">
        <authorList>
            <person name="Pettersson B.M.F."/>
            <person name="Behra P.R.K."/>
            <person name="Ramesh M."/>
            <person name="Das S."/>
            <person name="Dasgupta S."/>
            <person name="Kirsebom L.A."/>
        </authorList>
    </citation>
    <scope>NUCLEOTIDE SEQUENCE</scope>
    <source>
        <strain evidence="3">DSM 44838</strain>
    </source>
</reference>
<sequence>MRLLLAVALAGTLATPLSARADPLNADPATVDDLALPWSDLGLNPSMTLVGANTNQDFTIPVQPGMTVRRLRGLIHAPVDFGAGFVEIDDTMGRFLATVELPAVSSAQAVVPFDVDVSAAQPSRSGTGLSFTVREPSVPPDQRCGRAEQVQLSDLTAVFAGIEPAPNTLADFFPPILRALTIYVPQNADQSEQQAALTMASVVARTYAPQKTAITVVKQPRGATPPPAPQLTRAVVIESGDATLSVVNAGRSDVYLKVAGRGDQLADQLSPVVNQLQSLLQIPNARVEKAGSRSETASDELTFGQLNIKGESTVLRTSKLTVGVDRSALGARIDGVQAHLLANYTPVASLDSASVMVRANGQVVYTSPLNESGRLDATFDVPSEFLKQRIDLEFDLTFSPRQLCSPTIAPLTFQLDPRSTLTARRGGPALGGFSSVPSEFSPEFLVAFDGSNPDELDYAARLVADIARTSGTPMMPRVVDVDSAADSTTGALILANAATIGKTSLQPPVSGESTDVRIDLSDQLRTDIDGGLGSVQAFADQPRNRTVILVTTSGAWSLVEPILDYVDGLPGGWSQLEGNVAAAGAAGVVDDLTIDPDRTAPAVSADDASWLTWVAVGAGCVALAVVIGGTILVRRRRRRNATAP</sequence>
<name>A0A9X3BTS5_9MYCO</name>
<keyword evidence="2" id="KW-0732">Signal</keyword>
<dbReference type="EMBL" id="JACKVK010000008">
    <property type="protein sequence ID" value="MCV7421460.1"/>
    <property type="molecule type" value="Genomic_DNA"/>
</dbReference>
<keyword evidence="4" id="KW-1185">Reference proteome</keyword>
<dbReference type="RefSeq" id="WP_263996232.1">
    <property type="nucleotide sequence ID" value="NZ_JACKVK010000008.1"/>
</dbReference>
<keyword evidence="1" id="KW-1133">Transmembrane helix</keyword>
<evidence type="ECO:0000256" key="2">
    <source>
        <dbReference type="SAM" id="SignalP"/>
    </source>
</evidence>
<dbReference type="Gene3D" id="2.60.120.260">
    <property type="entry name" value="Galactose-binding domain-like"/>
    <property type="match status" value="1"/>
</dbReference>
<gene>
    <name evidence="3" type="ORF">H7K45_12985</name>
</gene>